<evidence type="ECO:0000259" key="1">
    <source>
        <dbReference type="Pfam" id="PF10005"/>
    </source>
</evidence>
<dbReference type="Gene3D" id="3.40.390.70">
    <property type="match status" value="1"/>
</dbReference>
<accession>A0AAJ0U5M3</accession>
<proteinExistence type="predicted"/>
<reference evidence="2" key="1">
    <citation type="submission" date="2017-08" db="EMBL/GenBank/DDBJ databases">
        <authorList>
            <person name="Imhoff J.F."/>
            <person name="Rahn T."/>
            <person name="Kuenzel S."/>
            <person name="Neulinger S.C."/>
        </authorList>
    </citation>
    <scope>NUCLEOTIDE SEQUENCE</scope>
    <source>
        <strain evidence="2">DSM 11080</strain>
    </source>
</reference>
<name>A0AAJ0U5M3_9GAMM</name>
<dbReference type="Pfam" id="PF15887">
    <property type="entry name" value="Peptidase_Mx"/>
    <property type="match status" value="1"/>
</dbReference>
<keyword evidence="3" id="KW-1185">Reference proteome</keyword>
<sequence length="356" mass="40345">MKLFSCDACGHTLYFDNVECTSCGHRLGFDPTRLDLIAFDLAANGDWQPIKARSTNPGFRPCANYAEHAACNWVVPATQTDGFCPACRLNRTIPDLSVPGNLLLWQRLQTEKHRLVYSLLRLGLAPVSKQQSPEHGLAFDFLGDPNPRFHEDSSVMTGHAQGLITIDIAEADDAVREKVRQEMAEPYRTILGHFRHESGHYYWDRLVRDSSTLADFRDCFGDERIDYDAALQKHYAEGPPTDWMQDYVSSYAAAHPWEDWAETWAHYLHMVDTLETAWQFGLRLAPRVDQAEDLATKSSFDPYTAKNFHSLTAAWFPLTIALNSLNRSMGQADAYPFVVTPVIQDKLQLVHTIIHS</sequence>
<dbReference type="InterPro" id="IPR011201">
    <property type="entry name" value="Zinc-ribbon_6_bact"/>
</dbReference>
<dbReference type="Pfam" id="PF10005">
    <property type="entry name" value="Zn_ribbon_DZR_6"/>
    <property type="match status" value="1"/>
</dbReference>
<evidence type="ECO:0000313" key="2">
    <source>
        <dbReference type="EMBL" id="MBK1705207.1"/>
    </source>
</evidence>
<gene>
    <name evidence="2" type="ORF">CKO40_11805</name>
</gene>
<organism evidence="2 3">
    <name type="scientific">Halochromatium glycolicum</name>
    <dbReference type="NCBI Taxonomy" id="85075"/>
    <lineage>
        <taxon>Bacteria</taxon>
        <taxon>Pseudomonadati</taxon>
        <taxon>Pseudomonadota</taxon>
        <taxon>Gammaproteobacteria</taxon>
        <taxon>Chromatiales</taxon>
        <taxon>Chromatiaceae</taxon>
        <taxon>Halochromatium</taxon>
    </lineage>
</organism>
<dbReference type="InterPro" id="IPR031321">
    <property type="entry name" value="UCP012641"/>
</dbReference>
<reference evidence="2" key="2">
    <citation type="journal article" date="2020" name="Microorganisms">
        <title>Osmotic Adaptation and Compatible Solute Biosynthesis of Phototrophic Bacteria as Revealed from Genome Analyses.</title>
        <authorList>
            <person name="Imhoff J.F."/>
            <person name="Rahn T."/>
            <person name="Kunzel S."/>
            <person name="Keller A."/>
            <person name="Neulinger S.C."/>
        </authorList>
    </citation>
    <scope>NUCLEOTIDE SEQUENCE</scope>
    <source>
        <strain evidence="2">DSM 11080</strain>
    </source>
</reference>
<dbReference type="AlphaFoldDB" id="A0AAJ0U5M3"/>
<feature type="domain" description="Zinc-ribbon" evidence="1">
    <location>
        <begin position="3"/>
        <end position="97"/>
    </location>
</feature>
<comment type="caution">
    <text evidence="2">The sequence shown here is derived from an EMBL/GenBank/DDBJ whole genome shotgun (WGS) entry which is preliminary data.</text>
</comment>
<evidence type="ECO:0000313" key="3">
    <source>
        <dbReference type="Proteomes" id="UP001296776"/>
    </source>
</evidence>
<dbReference type="EMBL" id="NRSJ01000019">
    <property type="protein sequence ID" value="MBK1705207.1"/>
    <property type="molecule type" value="Genomic_DNA"/>
</dbReference>
<protein>
    <recommendedName>
        <fullName evidence="1">Zinc-ribbon domain-containing protein</fullName>
    </recommendedName>
</protein>
<dbReference type="RefSeq" id="WP_200346421.1">
    <property type="nucleotide sequence ID" value="NZ_NRSJ01000019.1"/>
</dbReference>
<dbReference type="Proteomes" id="UP001296776">
    <property type="component" value="Unassembled WGS sequence"/>
</dbReference>
<dbReference type="PIRSF" id="PIRSF012641">
    <property type="entry name" value="UCP012641"/>
    <property type="match status" value="1"/>
</dbReference>